<name>A0ABU6ZKX8_9FABA</name>
<gene>
    <name evidence="2" type="ORF">PIB30_066025</name>
</gene>
<evidence type="ECO:0000256" key="1">
    <source>
        <dbReference type="SAM" id="MobiDB-lite"/>
    </source>
</evidence>
<accession>A0ABU6ZKX8</accession>
<dbReference type="EMBL" id="JASCZI010272527">
    <property type="protein sequence ID" value="MED6222621.1"/>
    <property type="molecule type" value="Genomic_DNA"/>
</dbReference>
<evidence type="ECO:0000313" key="3">
    <source>
        <dbReference type="Proteomes" id="UP001341840"/>
    </source>
</evidence>
<organism evidence="2 3">
    <name type="scientific">Stylosanthes scabra</name>
    <dbReference type="NCBI Taxonomy" id="79078"/>
    <lineage>
        <taxon>Eukaryota</taxon>
        <taxon>Viridiplantae</taxon>
        <taxon>Streptophyta</taxon>
        <taxon>Embryophyta</taxon>
        <taxon>Tracheophyta</taxon>
        <taxon>Spermatophyta</taxon>
        <taxon>Magnoliopsida</taxon>
        <taxon>eudicotyledons</taxon>
        <taxon>Gunneridae</taxon>
        <taxon>Pentapetalae</taxon>
        <taxon>rosids</taxon>
        <taxon>fabids</taxon>
        <taxon>Fabales</taxon>
        <taxon>Fabaceae</taxon>
        <taxon>Papilionoideae</taxon>
        <taxon>50 kb inversion clade</taxon>
        <taxon>dalbergioids sensu lato</taxon>
        <taxon>Dalbergieae</taxon>
        <taxon>Pterocarpus clade</taxon>
        <taxon>Stylosanthes</taxon>
    </lineage>
</organism>
<proteinExistence type="predicted"/>
<keyword evidence="3" id="KW-1185">Reference proteome</keyword>
<comment type="caution">
    <text evidence="2">The sequence shown here is derived from an EMBL/GenBank/DDBJ whole genome shotgun (WGS) entry which is preliminary data.</text>
</comment>
<feature type="region of interest" description="Disordered" evidence="1">
    <location>
        <begin position="34"/>
        <end position="81"/>
    </location>
</feature>
<protein>
    <submittedName>
        <fullName evidence="2">Uncharacterized protein</fullName>
    </submittedName>
</protein>
<reference evidence="2 3" key="1">
    <citation type="journal article" date="2023" name="Plants (Basel)">
        <title>Bridging the Gap: Combining Genomics and Transcriptomics Approaches to Understand Stylosanthes scabra, an Orphan Legume from the Brazilian Caatinga.</title>
        <authorList>
            <person name="Ferreira-Neto J.R.C."/>
            <person name="da Silva M.D."/>
            <person name="Binneck E."/>
            <person name="de Melo N.F."/>
            <person name="da Silva R.H."/>
            <person name="de Melo A.L.T.M."/>
            <person name="Pandolfi V."/>
            <person name="Bustamante F.O."/>
            <person name="Brasileiro-Vidal A.C."/>
            <person name="Benko-Iseppon A.M."/>
        </authorList>
    </citation>
    <scope>NUCLEOTIDE SEQUENCE [LARGE SCALE GENOMIC DNA]</scope>
    <source>
        <tissue evidence="2">Leaves</tissue>
    </source>
</reference>
<dbReference type="Proteomes" id="UP001341840">
    <property type="component" value="Unassembled WGS sequence"/>
</dbReference>
<evidence type="ECO:0000313" key="2">
    <source>
        <dbReference type="EMBL" id="MED6222621.1"/>
    </source>
</evidence>
<sequence length="160" mass="17931">MWVSLEALAMAGASDAGECAIDIEEWERRDLEEYPLPHLLAEEEDEEDREGEERFTKENDDESEDCGVKFSNNNQEKLDEMKMEMRGPKFTSSISMVKIALATILCMILWGKKKEEIRIVAANSSGLKVETVVVSQSHWWLDSGGSLVGAHPSRGGAIKR</sequence>